<protein>
    <recommendedName>
        <fullName evidence="6">Kinesin motor domain-containing protein</fullName>
    </recommendedName>
</protein>
<evidence type="ECO:0000256" key="4">
    <source>
        <dbReference type="ARBA" id="ARBA00023212"/>
    </source>
</evidence>
<comment type="caution">
    <text evidence="5">Lacks conserved residue(s) required for the propagation of feature annotation.</text>
</comment>
<dbReference type="InterPro" id="IPR001752">
    <property type="entry name" value="Kinesin_motor_dom"/>
</dbReference>
<comment type="subcellular location">
    <subcellularLocation>
        <location evidence="1">Cytoplasm</location>
        <location evidence="1">Cytoskeleton</location>
    </subcellularLocation>
</comment>
<dbReference type="GO" id="GO:0005524">
    <property type="term" value="F:ATP binding"/>
    <property type="evidence" value="ECO:0007669"/>
    <property type="project" value="UniProtKB-KW"/>
</dbReference>
<dbReference type="GO" id="GO:0007018">
    <property type="term" value="P:microtubule-based movement"/>
    <property type="evidence" value="ECO:0007669"/>
    <property type="project" value="InterPro"/>
</dbReference>
<dbReference type="GO" id="GO:0008017">
    <property type="term" value="F:microtubule binding"/>
    <property type="evidence" value="ECO:0007669"/>
    <property type="project" value="InterPro"/>
</dbReference>
<reference evidence="7" key="1">
    <citation type="submission" date="2023-07" db="EMBL/GenBank/DDBJ databases">
        <title>Chromosome-level genome assembly of Artemia franciscana.</title>
        <authorList>
            <person name="Jo E."/>
        </authorList>
    </citation>
    <scope>NUCLEOTIDE SEQUENCE</scope>
    <source>
        <tissue evidence="7">Whole body</tissue>
    </source>
</reference>
<evidence type="ECO:0000259" key="6">
    <source>
        <dbReference type="PROSITE" id="PS50067"/>
    </source>
</evidence>
<keyword evidence="4" id="KW-0963">Cytoplasm</keyword>
<keyword evidence="3" id="KW-0067">ATP-binding</keyword>
<dbReference type="SUPFAM" id="SSF52540">
    <property type="entry name" value="P-loop containing nucleoside triphosphate hydrolases"/>
    <property type="match status" value="1"/>
</dbReference>
<evidence type="ECO:0000256" key="1">
    <source>
        <dbReference type="ARBA" id="ARBA00004245"/>
    </source>
</evidence>
<dbReference type="GO" id="GO:0003777">
    <property type="term" value="F:microtubule motor activity"/>
    <property type="evidence" value="ECO:0007669"/>
    <property type="project" value="InterPro"/>
</dbReference>
<evidence type="ECO:0000256" key="5">
    <source>
        <dbReference type="PROSITE-ProRule" id="PRU00283"/>
    </source>
</evidence>
<keyword evidence="4" id="KW-0206">Cytoskeleton</keyword>
<comment type="caution">
    <text evidence="7">The sequence shown here is derived from an EMBL/GenBank/DDBJ whole genome shotgun (WGS) entry which is preliminary data.</text>
</comment>
<dbReference type="EMBL" id="JAVRJZ010000102">
    <property type="protein sequence ID" value="KAK2703404.1"/>
    <property type="molecule type" value="Genomic_DNA"/>
</dbReference>
<keyword evidence="8" id="KW-1185">Reference proteome</keyword>
<dbReference type="AlphaFoldDB" id="A0AA88HAF1"/>
<accession>A0AA88HAF1</accession>
<evidence type="ECO:0000313" key="7">
    <source>
        <dbReference type="EMBL" id="KAK2703404.1"/>
    </source>
</evidence>
<evidence type="ECO:0000256" key="2">
    <source>
        <dbReference type="ARBA" id="ARBA00022741"/>
    </source>
</evidence>
<dbReference type="PROSITE" id="PS50067">
    <property type="entry name" value="KINESIN_MOTOR_2"/>
    <property type="match status" value="1"/>
</dbReference>
<name>A0AA88HAF1_ARTSF</name>
<dbReference type="InterPro" id="IPR027417">
    <property type="entry name" value="P-loop_NTPase"/>
</dbReference>
<dbReference type="PANTHER" id="PTHR47968:SF65">
    <property type="entry name" value="KINESIN MOTOR DOMAIN-CONTAINING PROTEIN"/>
    <property type="match status" value="1"/>
</dbReference>
<keyword evidence="2" id="KW-0547">Nucleotide-binding</keyword>
<proteinExistence type="inferred from homology"/>
<evidence type="ECO:0000313" key="8">
    <source>
        <dbReference type="Proteomes" id="UP001187531"/>
    </source>
</evidence>
<dbReference type="InterPro" id="IPR036961">
    <property type="entry name" value="Kinesin_motor_dom_sf"/>
</dbReference>
<dbReference type="Gene3D" id="3.40.850.10">
    <property type="entry name" value="Kinesin motor domain"/>
    <property type="match status" value="1"/>
</dbReference>
<dbReference type="Proteomes" id="UP001187531">
    <property type="component" value="Unassembled WGS sequence"/>
</dbReference>
<feature type="domain" description="Kinesin motor" evidence="6">
    <location>
        <begin position="1"/>
        <end position="201"/>
    </location>
</feature>
<sequence length="201" mass="22359">MNVLENCTCSVLPLKRIRAGKTFTMLGTKACPGIVYLTVTSLWEKMEALKEIQNYDIGVSYFEIYNESVQDLLGPGKSLNILEDPKVGVKIEGLSERKPKNAEELLEILRIGNKKRTQHPTDESKESSRSHAVFQVLLSQCVPTKKSNYCLTKLLLIDLTGSESGTATGHSGARFQEGRSIAESMRANEEIKLLPYQTNAH</sequence>
<dbReference type="InterPro" id="IPR027640">
    <property type="entry name" value="Kinesin-like_fam"/>
</dbReference>
<comment type="similarity">
    <text evidence="5">Belongs to the TRAFAC class myosin-kinesin ATPase superfamily. Kinesin family.</text>
</comment>
<dbReference type="PRINTS" id="PR00380">
    <property type="entry name" value="KINESINHEAVY"/>
</dbReference>
<dbReference type="SMART" id="SM00129">
    <property type="entry name" value="KISc"/>
    <property type="match status" value="1"/>
</dbReference>
<gene>
    <name evidence="7" type="ORF">QYM36_018130</name>
</gene>
<organism evidence="7 8">
    <name type="scientific">Artemia franciscana</name>
    <name type="common">Brine shrimp</name>
    <name type="synonym">Artemia sanfranciscana</name>
    <dbReference type="NCBI Taxonomy" id="6661"/>
    <lineage>
        <taxon>Eukaryota</taxon>
        <taxon>Metazoa</taxon>
        <taxon>Ecdysozoa</taxon>
        <taxon>Arthropoda</taxon>
        <taxon>Crustacea</taxon>
        <taxon>Branchiopoda</taxon>
        <taxon>Anostraca</taxon>
        <taxon>Artemiidae</taxon>
        <taxon>Artemia</taxon>
    </lineage>
</organism>
<evidence type="ECO:0000256" key="3">
    <source>
        <dbReference type="ARBA" id="ARBA00022840"/>
    </source>
</evidence>
<dbReference type="PANTHER" id="PTHR47968">
    <property type="entry name" value="CENTROMERE PROTEIN E"/>
    <property type="match status" value="1"/>
</dbReference>
<dbReference type="Pfam" id="PF00225">
    <property type="entry name" value="Kinesin"/>
    <property type="match status" value="1"/>
</dbReference>
<dbReference type="GO" id="GO:0015630">
    <property type="term" value="C:microtubule cytoskeleton"/>
    <property type="evidence" value="ECO:0007669"/>
    <property type="project" value="UniProtKB-ARBA"/>
</dbReference>